<sequence length="135" mass="14495">MTIAAISSPFQVTASRSSFAGSSNARRAPRASQRHLHLTRRGRLVLIGLPLMLLAAAVLTFVGMFTTPVFAGTDAPSTVEAVKVTVMEGDSMWSIAKSVSPNQDPRTTIEQIQELNSIDGKHLKAGQEIFVPVHP</sequence>
<dbReference type="InterPro" id="IPR018392">
    <property type="entry name" value="LysM"/>
</dbReference>
<name>A0A7W8YAM3_9MICC</name>
<dbReference type="InterPro" id="IPR036779">
    <property type="entry name" value="LysM_dom_sf"/>
</dbReference>
<dbReference type="RefSeq" id="WP_183641324.1">
    <property type="nucleotide sequence ID" value="NZ_CANLFI010000005.1"/>
</dbReference>
<reference evidence="3 4" key="1">
    <citation type="submission" date="2020-08" db="EMBL/GenBank/DDBJ databases">
        <title>Sequencing the genomes of 1000 actinobacteria strains.</title>
        <authorList>
            <person name="Klenk H.-P."/>
        </authorList>
    </citation>
    <scope>NUCLEOTIDE SEQUENCE [LARGE SCALE GENOMIC DNA]</scope>
    <source>
        <strain evidence="3 4">DSM 23694</strain>
    </source>
</reference>
<keyword evidence="1" id="KW-0812">Transmembrane</keyword>
<accession>A0A7W8YAM3</accession>
<comment type="caution">
    <text evidence="3">The sequence shown here is derived from an EMBL/GenBank/DDBJ whole genome shotgun (WGS) entry which is preliminary data.</text>
</comment>
<evidence type="ECO:0000313" key="3">
    <source>
        <dbReference type="EMBL" id="MBB5598014.1"/>
    </source>
</evidence>
<keyword evidence="1" id="KW-0472">Membrane</keyword>
<proteinExistence type="predicted"/>
<dbReference type="Proteomes" id="UP000523863">
    <property type="component" value="Unassembled WGS sequence"/>
</dbReference>
<dbReference type="Gene3D" id="3.10.350.10">
    <property type="entry name" value="LysM domain"/>
    <property type="match status" value="1"/>
</dbReference>
<organism evidence="3 4">
    <name type="scientific">Neomicrococcus lactis</name>
    <dbReference type="NCBI Taxonomy" id="732241"/>
    <lineage>
        <taxon>Bacteria</taxon>
        <taxon>Bacillati</taxon>
        <taxon>Actinomycetota</taxon>
        <taxon>Actinomycetes</taxon>
        <taxon>Micrococcales</taxon>
        <taxon>Micrococcaceae</taxon>
        <taxon>Neomicrococcus</taxon>
    </lineage>
</organism>
<feature type="domain" description="LysM" evidence="2">
    <location>
        <begin position="82"/>
        <end position="131"/>
    </location>
</feature>
<dbReference type="Pfam" id="PF01476">
    <property type="entry name" value="LysM"/>
    <property type="match status" value="1"/>
</dbReference>
<dbReference type="SUPFAM" id="SSF54106">
    <property type="entry name" value="LysM domain"/>
    <property type="match status" value="1"/>
</dbReference>
<feature type="transmembrane region" description="Helical" evidence="1">
    <location>
        <begin position="44"/>
        <end position="65"/>
    </location>
</feature>
<gene>
    <name evidence="3" type="ORF">BKA12_001094</name>
</gene>
<dbReference type="PROSITE" id="PS51782">
    <property type="entry name" value="LYSM"/>
    <property type="match status" value="1"/>
</dbReference>
<evidence type="ECO:0000256" key="1">
    <source>
        <dbReference type="SAM" id="Phobius"/>
    </source>
</evidence>
<evidence type="ECO:0000259" key="2">
    <source>
        <dbReference type="PROSITE" id="PS51782"/>
    </source>
</evidence>
<dbReference type="CDD" id="cd00118">
    <property type="entry name" value="LysM"/>
    <property type="match status" value="1"/>
</dbReference>
<keyword evidence="4" id="KW-1185">Reference proteome</keyword>
<evidence type="ECO:0000313" key="4">
    <source>
        <dbReference type="Proteomes" id="UP000523863"/>
    </source>
</evidence>
<dbReference type="EMBL" id="JACHBL010000001">
    <property type="protein sequence ID" value="MBB5598014.1"/>
    <property type="molecule type" value="Genomic_DNA"/>
</dbReference>
<protein>
    <recommendedName>
        <fullName evidence="2">LysM domain-containing protein</fullName>
    </recommendedName>
</protein>
<keyword evidence="1" id="KW-1133">Transmembrane helix</keyword>
<dbReference type="AlphaFoldDB" id="A0A7W8YAM3"/>
<dbReference type="SMART" id="SM00257">
    <property type="entry name" value="LysM"/>
    <property type="match status" value="1"/>
</dbReference>